<evidence type="ECO:0000259" key="1">
    <source>
        <dbReference type="PROSITE" id="PS50011"/>
    </source>
</evidence>
<dbReference type="Pfam" id="PF07679">
    <property type="entry name" value="I-set"/>
    <property type="match status" value="1"/>
</dbReference>
<dbReference type="Pfam" id="PF00069">
    <property type="entry name" value="Pkinase"/>
    <property type="match status" value="1"/>
</dbReference>
<dbReference type="GO" id="GO:0004672">
    <property type="term" value="F:protein kinase activity"/>
    <property type="evidence" value="ECO:0007669"/>
    <property type="project" value="InterPro"/>
</dbReference>
<dbReference type="InterPro" id="IPR013783">
    <property type="entry name" value="Ig-like_fold"/>
</dbReference>
<dbReference type="Proteomes" id="UP000762676">
    <property type="component" value="Unassembled WGS sequence"/>
</dbReference>
<evidence type="ECO:0000313" key="2">
    <source>
        <dbReference type="EMBL" id="GFS01466.1"/>
    </source>
</evidence>
<accession>A0AAV4HXP7</accession>
<dbReference type="InterPro" id="IPR013098">
    <property type="entry name" value="Ig_I-set"/>
</dbReference>
<sequence>MVSRLPHPSFKVIQDDSAWYLEVDQTIPADSGCYICVAENAAGKVFCTARLAVDDDLPAESVVYKKTNLEDDYYILEELGRQSGPNLEKLHDAYETQRQLILVLELVNQGNVLDQVLSDQQWTEAKAAQPSNVRFSSNDLSSLRLTDFGFSRKLPLSRDLEFNFGTPEFCSPEAVSNEAVTPASDIWAVGVLTHLLARLSAAACLDHPWLKDAGKAGTKKLDTSKLKAFQHRFHTLPLRHAEKARITQQEFSSSVVVTTAVLHLHVLGWESLGAGLGVKREAWRVKGEQRREEGGMEGKGAPGPYFKEKLHNLAFGVDDTVILRCVVAGPPTPTCVWYKNEELLSEGNRLKQTLYNLPGRNWMFVEDRGEGKDRWSSGLYTTLEAAIVSGLTPNTKYRFRVSATNRFGTGHYSWSSVEVCTAHEGSEHIERDNLFDVSKLRSGQCETQPSLPTEHDDIIPEEELAQGRPEISLQEVIPDTVYNVGAVLYKGKFYEDKAVTLPSQNDKAFVMHSVFSPAAGLHEFETLRSLHHERLACLCAAYRGVDQAKSDASVVHLVLEHLQGDHIARHLSQRRKYSEDTVASIIRQSSSIFVKSVNLNAPRLKRCSFNPPFPFPSTFKAWGGKAGRYFPCMPGSIVVIKEVSAHYQASEQ</sequence>
<feature type="domain" description="Protein kinase" evidence="1">
    <location>
        <begin position="1"/>
        <end position="266"/>
    </location>
</feature>
<gene>
    <name evidence="2" type="ORF">ElyMa_006423600</name>
</gene>
<dbReference type="SMART" id="SM00220">
    <property type="entry name" value="S_TKc"/>
    <property type="match status" value="1"/>
</dbReference>
<dbReference type="SUPFAM" id="SSF48726">
    <property type="entry name" value="Immunoglobulin"/>
    <property type="match status" value="2"/>
</dbReference>
<keyword evidence="2" id="KW-0808">Transferase</keyword>
<dbReference type="GO" id="GO:0005524">
    <property type="term" value="F:ATP binding"/>
    <property type="evidence" value="ECO:0007669"/>
    <property type="project" value="InterPro"/>
</dbReference>
<keyword evidence="2" id="KW-0418">Kinase</keyword>
<organism evidence="2 3">
    <name type="scientific">Elysia marginata</name>
    <dbReference type="NCBI Taxonomy" id="1093978"/>
    <lineage>
        <taxon>Eukaryota</taxon>
        <taxon>Metazoa</taxon>
        <taxon>Spiralia</taxon>
        <taxon>Lophotrochozoa</taxon>
        <taxon>Mollusca</taxon>
        <taxon>Gastropoda</taxon>
        <taxon>Heterobranchia</taxon>
        <taxon>Euthyneura</taxon>
        <taxon>Panpulmonata</taxon>
        <taxon>Sacoglossa</taxon>
        <taxon>Placobranchoidea</taxon>
        <taxon>Plakobranchidae</taxon>
        <taxon>Elysia</taxon>
    </lineage>
</organism>
<dbReference type="InterPro" id="IPR000719">
    <property type="entry name" value="Prot_kinase_dom"/>
</dbReference>
<dbReference type="AlphaFoldDB" id="A0AAV4HXP7"/>
<dbReference type="InterPro" id="IPR003961">
    <property type="entry name" value="FN3_dom"/>
</dbReference>
<comment type="caution">
    <text evidence="2">The sequence shown here is derived from an EMBL/GenBank/DDBJ whole genome shotgun (WGS) entry which is preliminary data.</text>
</comment>
<name>A0AAV4HXP7_9GAST</name>
<proteinExistence type="predicted"/>
<dbReference type="Gene3D" id="1.10.510.10">
    <property type="entry name" value="Transferase(Phosphotransferase) domain 1"/>
    <property type="match status" value="2"/>
</dbReference>
<dbReference type="PANTHER" id="PTHR47633">
    <property type="entry name" value="IMMUNOGLOBULIN"/>
    <property type="match status" value="1"/>
</dbReference>
<dbReference type="PANTHER" id="PTHR47633:SF4">
    <property type="entry name" value="MYOPALLADIN ISOFORM X1"/>
    <property type="match status" value="1"/>
</dbReference>
<dbReference type="InterPro" id="IPR036179">
    <property type="entry name" value="Ig-like_dom_sf"/>
</dbReference>
<dbReference type="InterPro" id="IPR011009">
    <property type="entry name" value="Kinase-like_dom_sf"/>
</dbReference>
<keyword evidence="3" id="KW-1185">Reference proteome</keyword>
<feature type="non-terminal residue" evidence="2">
    <location>
        <position position="652"/>
    </location>
</feature>
<evidence type="ECO:0000313" key="3">
    <source>
        <dbReference type="Proteomes" id="UP000762676"/>
    </source>
</evidence>
<dbReference type="EMBL" id="BMAT01012892">
    <property type="protein sequence ID" value="GFS01466.1"/>
    <property type="molecule type" value="Genomic_DNA"/>
</dbReference>
<dbReference type="PROSITE" id="PS50011">
    <property type="entry name" value="PROTEIN_KINASE_DOM"/>
    <property type="match status" value="1"/>
</dbReference>
<protein>
    <submittedName>
        <fullName evidence="2">Myosin light chain kinase, smooth muscle-like</fullName>
    </submittedName>
</protein>
<dbReference type="SUPFAM" id="SSF56112">
    <property type="entry name" value="Protein kinase-like (PK-like)"/>
    <property type="match status" value="1"/>
</dbReference>
<dbReference type="InterPro" id="IPR036116">
    <property type="entry name" value="FN3_sf"/>
</dbReference>
<dbReference type="Gene3D" id="2.60.40.10">
    <property type="entry name" value="Immunoglobulins"/>
    <property type="match status" value="2"/>
</dbReference>
<dbReference type="CDD" id="cd00063">
    <property type="entry name" value="FN3"/>
    <property type="match status" value="1"/>
</dbReference>
<dbReference type="Gene3D" id="3.30.200.20">
    <property type="entry name" value="Phosphorylase Kinase, domain 1"/>
    <property type="match status" value="1"/>
</dbReference>
<reference evidence="2 3" key="1">
    <citation type="journal article" date="2021" name="Elife">
        <title>Chloroplast acquisition without the gene transfer in kleptoplastic sea slugs, Plakobranchus ocellatus.</title>
        <authorList>
            <person name="Maeda T."/>
            <person name="Takahashi S."/>
            <person name="Yoshida T."/>
            <person name="Shimamura S."/>
            <person name="Takaki Y."/>
            <person name="Nagai Y."/>
            <person name="Toyoda A."/>
            <person name="Suzuki Y."/>
            <person name="Arimoto A."/>
            <person name="Ishii H."/>
            <person name="Satoh N."/>
            <person name="Nishiyama T."/>
            <person name="Hasebe M."/>
            <person name="Maruyama T."/>
            <person name="Minagawa J."/>
            <person name="Obokata J."/>
            <person name="Shigenobu S."/>
        </authorList>
    </citation>
    <scope>NUCLEOTIDE SEQUENCE [LARGE SCALE GENOMIC DNA]</scope>
</reference>
<dbReference type="SUPFAM" id="SSF49265">
    <property type="entry name" value="Fibronectin type III"/>
    <property type="match status" value="1"/>
</dbReference>